<organism evidence="8">
    <name type="scientific">marine sediment metagenome</name>
    <dbReference type="NCBI Taxonomy" id="412755"/>
    <lineage>
        <taxon>unclassified sequences</taxon>
        <taxon>metagenomes</taxon>
        <taxon>ecological metagenomes</taxon>
    </lineage>
</organism>
<dbReference type="Gene3D" id="3.40.50.300">
    <property type="entry name" value="P-loop containing nucleotide triphosphate hydrolases"/>
    <property type="match status" value="1"/>
</dbReference>
<evidence type="ECO:0008006" key="9">
    <source>
        <dbReference type="Google" id="ProtNLM"/>
    </source>
</evidence>
<keyword evidence="4" id="KW-0805">Transcription regulation</keyword>
<dbReference type="GO" id="GO:0000160">
    <property type="term" value="P:phosphorelay signal transduction system"/>
    <property type="evidence" value="ECO:0007669"/>
    <property type="project" value="InterPro"/>
</dbReference>
<dbReference type="AlphaFoldDB" id="A0A0F9HYR3"/>
<dbReference type="FunFam" id="3.40.50.2300:FF:000018">
    <property type="entry name" value="DNA-binding transcriptional regulator NtrC"/>
    <property type="match status" value="1"/>
</dbReference>
<dbReference type="InterPro" id="IPR003593">
    <property type="entry name" value="AAA+_ATPase"/>
</dbReference>
<dbReference type="InterPro" id="IPR025662">
    <property type="entry name" value="Sigma_54_int_dom_ATP-bd_1"/>
</dbReference>
<dbReference type="PROSITE" id="PS00675">
    <property type="entry name" value="SIGMA54_INTERACT_1"/>
    <property type="match status" value="1"/>
</dbReference>
<dbReference type="Gene3D" id="1.10.8.60">
    <property type="match status" value="1"/>
</dbReference>
<dbReference type="GO" id="GO:0006355">
    <property type="term" value="P:regulation of DNA-templated transcription"/>
    <property type="evidence" value="ECO:0007669"/>
    <property type="project" value="InterPro"/>
</dbReference>
<dbReference type="InterPro" id="IPR058031">
    <property type="entry name" value="AAA_lid_NorR"/>
</dbReference>
<proteinExistence type="predicted"/>
<evidence type="ECO:0000256" key="1">
    <source>
        <dbReference type="ARBA" id="ARBA00022553"/>
    </source>
</evidence>
<dbReference type="InterPro" id="IPR025943">
    <property type="entry name" value="Sigma_54_int_dom_ATP-bd_2"/>
</dbReference>
<dbReference type="InterPro" id="IPR011006">
    <property type="entry name" value="CheY-like_superfamily"/>
</dbReference>
<dbReference type="PROSITE" id="PS50045">
    <property type="entry name" value="SIGMA54_INTERACT_4"/>
    <property type="match status" value="1"/>
</dbReference>
<dbReference type="Pfam" id="PF02954">
    <property type="entry name" value="HTH_8"/>
    <property type="match status" value="1"/>
</dbReference>
<gene>
    <name evidence="8" type="ORF">LCGC14_1646790</name>
</gene>
<dbReference type="SUPFAM" id="SSF46689">
    <property type="entry name" value="Homeodomain-like"/>
    <property type="match status" value="1"/>
</dbReference>
<dbReference type="SMART" id="SM00382">
    <property type="entry name" value="AAA"/>
    <property type="match status" value="1"/>
</dbReference>
<dbReference type="InterPro" id="IPR009057">
    <property type="entry name" value="Homeodomain-like_sf"/>
</dbReference>
<dbReference type="SUPFAM" id="SSF52172">
    <property type="entry name" value="CheY-like"/>
    <property type="match status" value="1"/>
</dbReference>
<evidence type="ECO:0000259" key="6">
    <source>
        <dbReference type="PROSITE" id="PS50045"/>
    </source>
</evidence>
<dbReference type="InterPro" id="IPR027417">
    <property type="entry name" value="P-loop_NTPase"/>
</dbReference>
<dbReference type="PRINTS" id="PR01590">
    <property type="entry name" value="HTHFIS"/>
</dbReference>
<dbReference type="CDD" id="cd00009">
    <property type="entry name" value="AAA"/>
    <property type="match status" value="1"/>
</dbReference>
<name>A0A0F9HYR3_9ZZZZ</name>
<dbReference type="InterPro" id="IPR002197">
    <property type="entry name" value="HTH_Fis"/>
</dbReference>
<evidence type="ECO:0000256" key="4">
    <source>
        <dbReference type="ARBA" id="ARBA00023015"/>
    </source>
</evidence>
<dbReference type="SMART" id="SM00448">
    <property type="entry name" value="REC"/>
    <property type="match status" value="1"/>
</dbReference>
<keyword evidence="1" id="KW-0597">Phosphoprotein</keyword>
<evidence type="ECO:0000256" key="2">
    <source>
        <dbReference type="ARBA" id="ARBA00022741"/>
    </source>
</evidence>
<dbReference type="InterPro" id="IPR001789">
    <property type="entry name" value="Sig_transdc_resp-reg_receiver"/>
</dbReference>
<keyword evidence="5" id="KW-0804">Transcription</keyword>
<evidence type="ECO:0000256" key="5">
    <source>
        <dbReference type="ARBA" id="ARBA00023163"/>
    </source>
</evidence>
<evidence type="ECO:0000256" key="3">
    <source>
        <dbReference type="ARBA" id="ARBA00022840"/>
    </source>
</evidence>
<feature type="domain" description="Response regulatory" evidence="7">
    <location>
        <begin position="5"/>
        <end position="119"/>
    </location>
</feature>
<dbReference type="InterPro" id="IPR002078">
    <property type="entry name" value="Sigma_54_int"/>
</dbReference>
<feature type="domain" description="Sigma-54 factor interaction" evidence="6">
    <location>
        <begin position="144"/>
        <end position="374"/>
    </location>
</feature>
<accession>A0A0F9HYR3</accession>
<dbReference type="FunFam" id="3.40.50.300:FF:000006">
    <property type="entry name" value="DNA-binding transcriptional regulator NtrC"/>
    <property type="match status" value="1"/>
</dbReference>
<keyword evidence="2" id="KW-0547">Nucleotide-binding</keyword>
<dbReference type="SUPFAM" id="SSF52540">
    <property type="entry name" value="P-loop containing nucleoside triphosphate hydrolases"/>
    <property type="match status" value="1"/>
</dbReference>
<dbReference type="Pfam" id="PF25601">
    <property type="entry name" value="AAA_lid_14"/>
    <property type="match status" value="1"/>
</dbReference>
<protein>
    <recommendedName>
        <fullName evidence="9">Acetoacetate metabolism regulatory protein AtoC</fullName>
    </recommendedName>
</protein>
<dbReference type="PANTHER" id="PTHR32071:SF113">
    <property type="entry name" value="ALGINATE BIOSYNTHESIS TRANSCRIPTIONAL REGULATORY PROTEIN ALGB"/>
    <property type="match status" value="1"/>
</dbReference>
<dbReference type="GO" id="GO:0043565">
    <property type="term" value="F:sequence-specific DNA binding"/>
    <property type="evidence" value="ECO:0007669"/>
    <property type="project" value="InterPro"/>
</dbReference>
<dbReference type="Gene3D" id="1.10.10.60">
    <property type="entry name" value="Homeodomain-like"/>
    <property type="match status" value="1"/>
</dbReference>
<dbReference type="PANTHER" id="PTHR32071">
    <property type="entry name" value="TRANSCRIPTIONAL REGULATORY PROTEIN"/>
    <property type="match status" value="1"/>
</dbReference>
<dbReference type="EMBL" id="LAZR01013794">
    <property type="protein sequence ID" value="KKM20307.1"/>
    <property type="molecule type" value="Genomic_DNA"/>
</dbReference>
<reference evidence="8" key="1">
    <citation type="journal article" date="2015" name="Nature">
        <title>Complex archaea that bridge the gap between prokaryotes and eukaryotes.</title>
        <authorList>
            <person name="Spang A."/>
            <person name="Saw J.H."/>
            <person name="Jorgensen S.L."/>
            <person name="Zaremba-Niedzwiedzka K."/>
            <person name="Martijn J."/>
            <person name="Lind A.E."/>
            <person name="van Eijk R."/>
            <person name="Schleper C."/>
            <person name="Guy L."/>
            <person name="Ettema T.J."/>
        </authorList>
    </citation>
    <scope>NUCLEOTIDE SEQUENCE</scope>
</reference>
<dbReference type="Pfam" id="PF00072">
    <property type="entry name" value="Response_reg"/>
    <property type="match status" value="1"/>
</dbReference>
<dbReference type="GO" id="GO:0005524">
    <property type="term" value="F:ATP binding"/>
    <property type="evidence" value="ECO:0007669"/>
    <property type="project" value="UniProtKB-KW"/>
</dbReference>
<keyword evidence="3" id="KW-0067">ATP-binding</keyword>
<dbReference type="PROSITE" id="PS50110">
    <property type="entry name" value="RESPONSE_REGULATORY"/>
    <property type="match status" value="1"/>
</dbReference>
<dbReference type="Gene3D" id="3.40.50.2300">
    <property type="match status" value="1"/>
</dbReference>
<dbReference type="PROSITE" id="PS00676">
    <property type="entry name" value="SIGMA54_INTERACT_2"/>
    <property type="match status" value="1"/>
</dbReference>
<evidence type="ECO:0000259" key="7">
    <source>
        <dbReference type="PROSITE" id="PS50110"/>
    </source>
</evidence>
<comment type="caution">
    <text evidence="8">The sequence shown here is derived from an EMBL/GenBank/DDBJ whole genome shotgun (WGS) entry which is preliminary data.</text>
</comment>
<dbReference type="Pfam" id="PF00158">
    <property type="entry name" value="Sigma54_activat"/>
    <property type="match status" value="1"/>
</dbReference>
<sequence>MIEAKILVVDDEKLVRWSLEQNLSSEGYTVFTADKGLDGLSLYKDEAPDITLLDIHLPDVSGITVLEGIKEINSQALVVMITAFGDIQTAVKTIKLGAYDFVEKPFNLEKLKILVNKALETASLRKEVSQFRDTLTSKYGFDSIIGESPEIKKTFELISKIAKSDATTVFINGESGTGKDLVAKVVHYQSSRAGKPFMEINCTALPDTLVESELFGYEKGAFTDAKATKKGLFEMADGGTVFLDEIGDMKPATQAKLLKVIENKSFKRIGGTKDIVVDVRIIAATNKDMQAQVRNGGFREDLYYRLRVIPITLPPLRDRDEDVFLLAKFFIDSFNKEFKKNVKGISKMTMKSFREYPWHGNVRELKNVIERAMILESEDQILPEHLPLELSSKEVQIQNVKGIDIKIPPGGIDIESVEKELIRQALDSTRGNQTRAAKMLNLSRDTLRYRMQKFGFLQGKEE</sequence>
<evidence type="ECO:0000313" key="8">
    <source>
        <dbReference type="EMBL" id="KKM20307.1"/>
    </source>
</evidence>